<comment type="caution">
    <text evidence="1">The sequence shown here is derived from an EMBL/GenBank/DDBJ whole genome shotgun (WGS) entry which is preliminary data.</text>
</comment>
<dbReference type="AlphaFoldDB" id="A0AAD7R445"/>
<sequence>MDPQKIKAVLDWPRPKSRAVAAVRAAQLNSAGAACARHAPPLLRLAPGPDFLPCPPPDPVRQHLDGRQSQAHTSSSTGLRLVHWPLF</sequence>
<reference evidence="1" key="1">
    <citation type="journal article" date="2023" name="Science">
        <title>Genome structures resolve the early diversification of teleost fishes.</title>
        <authorList>
            <person name="Parey E."/>
            <person name="Louis A."/>
            <person name="Montfort J."/>
            <person name="Bouchez O."/>
            <person name="Roques C."/>
            <person name="Iampietro C."/>
            <person name="Lluch J."/>
            <person name="Castinel A."/>
            <person name="Donnadieu C."/>
            <person name="Desvignes T."/>
            <person name="Floi Bucao C."/>
            <person name="Jouanno E."/>
            <person name="Wen M."/>
            <person name="Mejri S."/>
            <person name="Dirks R."/>
            <person name="Jansen H."/>
            <person name="Henkel C."/>
            <person name="Chen W.J."/>
            <person name="Zahm M."/>
            <person name="Cabau C."/>
            <person name="Klopp C."/>
            <person name="Thompson A.W."/>
            <person name="Robinson-Rechavi M."/>
            <person name="Braasch I."/>
            <person name="Lecointre G."/>
            <person name="Bobe J."/>
            <person name="Postlethwait J.H."/>
            <person name="Berthelot C."/>
            <person name="Roest Crollius H."/>
            <person name="Guiguen Y."/>
        </authorList>
    </citation>
    <scope>NUCLEOTIDE SEQUENCE</scope>
    <source>
        <strain evidence="1">NC1722</strain>
    </source>
</reference>
<name>A0AAD7R445_9TELE</name>
<proteinExistence type="predicted"/>
<dbReference type="EMBL" id="JAINUG010000750">
    <property type="protein sequence ID" value="KAJ8362128.1"/>
    <property type="molecule type" value="Genomic_DNA"/>
</dbReference>
<gene>
    <name evidence="1" type="ORF">AAFF_G00395240</name>
</gene>
<dbReference type="Proteomes" id="UP001221898">
    <property type="component" value="Unassembled WGS sequence"/>
</dbReference>
<organism evidence="1 2">
    <name type="scientific">Aldrovandia affinis</name>
    <dbReference type="NCBI Taxonomy" id="143900"/>
    <lineage>
        <taxon>Eukaryota</taxon>
        <taxon>Metazoa</taxon>
        <taxon>Chordata</taxon>
        <taxon>Craniata</taxon>
        <taxon>Vertebrata</taxon>
        <taxon>Euteleostomi</taxon>
        <taxon>Actinopterygii</taxon>
        <taxon>Neopterygii</taxon>
        <taxon>Teleostei</taxon>
        <taxon>Notacanthiformes</taxon>
        <taxon>Halosauridae</taxon>
        <taxon>Aldrovandia</taxon>
    </lineage>
</organism>
<evidence type="ECO:0000313" key="1">
    <source>
        <dbReference type="EMBL" id="KAJ8362128.1"/>
    </source>
</evidence>
<evidence type="ECO:0000313" key="2">
    <source>
        <dbReference type="Proteomes" id="UP001221898"/>
    </source>
</evidence>
<protein>
    <submittedName>
        <fullName evidence="1">Uncharacterized protein</fullName>
    </submittedName>
</protein>
<accession>A0AAD7R445</accession>
<keyword evidence="2" id="KW-1185">Reference proteome</keyword>
<dbReference type="PROSITE" id="PS51257">
    <property type="entry name" value="PROKAR_LIPOPROTEIN"/>
    <property type="match status" value="1"/>
</dbReference>